<dbReference type="Gene3D" id="1.10.530.10">
    <property type="match status" value="1"/>
</dbReference>
<dbReference type="GO" id="GO:0016829">
    <property type="term" value="F:lyase activity"/>
    <property type="evidence" value="ECO:0007669"/>
    <property type="project" value="UniProtKB-KW"/>
</dbReference>
<evidence type="ECO:0000313" key="3">
    <source>
        <dbReference type="Proteomes" id="UP000286947"/>
    </source>
</evidence>
<dbReference type="Proteomes" id="UP000286947">
    <property type="component" value="Unassembled WGS sequence"/>
</dbReference>
<keyword evidence="3" id="KW-1185">Reference proteome</keyword>
<dbReference type="InterPro" id="IPR023346">
    <property type="entry name" value="Lysozyme-like_dom_sf"/>
</dbReference>
<dbReference type="EMBL" id="PQSP01000001">
    <property type="protein sequence ID" value="RUS67899.1"/>
    <property type="molecule type" value="Genomic_DNA"/>
</dbReference>
<name>A0A433SGL6_9BURK</name>
<reference evidence="2 3" key="1">
    <citation type="submission" date="2018-01" db="EMBL/GenBank/DDBJ databases">
        <title>Saezia sanguinis gen. nov., sp. nov., in the order Burkholderiales isolated from human blood.</title>
        <authorList>
            <person name="Medina-Pascual M.J."/>
            <person name="Valdezate S."/>
            <person name="Monzon S."/>
            <person name="Cuesta I."/>
            <person name="Carrasco G."/>
            <person name="Villalon P."/>
            <person name="Saez-Nieto J.A."/>
        </authorList>
    </citation>
    <scope>NUCLEOTIDE SEQUENCE [LARGE SCALE GENOMIC DNA]</scope>
    <source>
        <strain evidence="2 3">CNM695-12</strain>
    </source>
</reference>
<gene>
    <name evidence="2" type="primary">mltC_1</name>
    <name evidence="2" type="ORF">CUZ56_00380</name>
</gene>
<dbReference type="CDD" id="cd00254">
    <property type="entry name" value="LT-like"/>
    <property type="match status" value="1"/>
</dbReference>
<organism evidence="2 3">
    <name type="scientific">Saezia sanguinis</name>
    <dbReference type="NCBI Taxonomy" id="1965230"/>
    <lineage>
        <taxon>Bacteria</taxon>
        <taxon>Pseudomonadati</taxon>
        <taxon>Pseudomonadota</taxon>
        <taxon>Betaproteobacteria</taxon>
        <taxon>Burkholderiales</taxon>
        <taxon>Saeziaceae</taxon>
        <taxon>Saezia</taxon>
    </lineage>
</organism>
<accession>A0A433SGL6</accession>
<keyword evidence="2" id="KW-0456">Lyase</keyword>
<dbReference type="SUPFAM" id="SSF53955">
    <property type="entry name" value="Lysozyme-like"/>
    <property type="match status" value="1"/>
</dbReference>
<dbReference type="AlphaFoldDB" id="A0A433SGL6"/>
<evidence type="ECO:0000259" key="1">
    <source>
        <dbReference type="Pfam" id="PF01464"/>
    </source>
</evidence>
<dbReference type="EC" id="4.2.2.-" evidence="2"/>
<feature type="domain" description="Transglycosylase SLT" evidence="1">
    <location>
        <begin position="126"/>
        <end position="203"/>
    </location>
</feature>
<dbReference type="InterPro" id="IPR008258">
    <property type="entry name" value="Transglycosylase_SLT_dom_1"/>
</dbReference>
<comment type="caution">
    <text evidence="2">The sequence shown here is derived from an EMBL/GenBank/DDBJ whole genome shotgun (WGS) entry which is preliminary data.</text>
</comment>
<sequence length="280" mass="30287" precursor="true">MSFKMIKHGLMGIGLSAIVFMAILASSASMRNSTGQKLLQWAGIGSSENTSFVAAPFDLESYSEDANIIPVGASKHPVQANSHMAVLDPQELSVQQLKVANWIANRYRVAPELVARLVHESWNIGERTGIDPTLLLAIIAIESRFNPYAQSSVGASGLMQVMTSVHSEKFERTGGSMMAYDPVTNLRVGVLVLQEHIQRAGSLEGGLKQYVGAVGPDDYGYASKVLAERDRIRRVMFGSTTPDLDRILMAAQNINTATPGIQQASLRQVSAQPSDLSSLR</sequence>
<evidence type="ECO:0000313" key="2">
    <source>
        <dbReference type="EMBL" id="RUS67899.1"/>
    </source>
</evidence>
<proteinExistence type="predicted"/>
<protein>
    <submittedName>
        <fullName evidence="2">Membrane-bound lytic murein transglycosylase C</fullName>
        <ecNumber evidence="2">4.2.2.-</ecNumber>
    </submittedName>
</protein>
<dbReference type="Pfam" id="PF01464">
    <property type="entry name" value="SLT"/>
    <property type="match status" value="1"/>
</dbReference>